<accession>A0ABT4BUR5</accession>
<dbReference type="RefSeq" id="WP_268058690.1">
    <property type="nucleotide sequence ID" value="NZ_JAPOHA010000009.1"/>
</dbReference>
<comment type="caution">
    <text evidence="1">The sequence shown here is derived from an EMBL/GenBank/DDBJ whole genome shotgun (WGS) entry which is preliminary data.</text>
</comment>
<dbReference type="Proteomes" id="UP001082703">
    <property type="component" value="Unassembled WGS sequence"/>
</dbReference>
<keyword evidence="2" id="KW-1185">Reference proteome</keyword>
<evidence type="ECO:0000313" key="2">
    <source>
        <dbReference type="Proteomes" id="UP001082703"/>
    </source>
</evidence>
<sequence length="373" mass="42156">MDDSIKQEEQERNELPGSALIPSELHILVTEADINGYEISKMSDFMGLYAQYLTRSLAESSFVEVVSSVPIADIGIINDVIQQAAIVAKGNVTLVPDFDSLPVGIKEKLKKGLYSIGDSKQVDGNLRAVILDENGVRVKDITLKKVLNNPGTLETTRSIANQMQMKQIQDTLVAIQEMQSYQLDRDRDRDILTPFFDARDYILQAQNAPSIETRNLLLEKASDRMTTALNSVYSEMRTASLHLAKNTKWSLFHKQSSIDTLLSNLSDDLQLATKFSGVQMQVFEALGRREDSRRVLDRYQTVMHDFITQEIGGRGMSAIELMHDNFHYSEETTDCWYTFSKELEPALENTRQAIENKQVYIVSVEDVEDEQGN</sequence>
<dbReference type="EMBL" id="JAPOHA010000009">
    <property type="protein sequence ID" value="MCY1714636.1"/>
    <property type="molecule type" value="Genomic_DNA"/>
</dbReference>
<reference evidence="1 2" key="1">
    <citation type="submission" date="2022-11" db="EMBL/GenBank/DDBJ databases">
        <authorList>
            <person name="Caiyu Z."/>
        </authorList>
    </citation>
    <scope>NUCLEOTIDE SEQUENCE [LARGE SCALE GENOMIC DNA]</scope>
    <source>
        <strain evidence="1 2">YR-4</strain>
    </source>
</reference>
<evidence type="ECO:0000313" key="1">
    <source>
        <dbReference type="EMBL" id="MCY1714636.1"/>
    </source>
</evidence>
<protein>
    <submittedName>
        <fullName evidence="1">Uncharacterized protein</fullName>
    </submittedName>
</protein>
<proteinExistence type="predicted"/>
<name>A0ABT4BUR5_9FIRM</name>
<organism evidence="1 2">
    <name type="scientific">Caproiciproducens galactitolivorans</name>
    <dbReference type="NCBI Taxonomy" id="642589"/>
    <lineage>
        <taxon>Bacteria</taxon>
        <taxon>Bacillati</taxon>
        <taxon>Bacillota</taxon>
        <taxon>Clostridia</taxon>
        <taxon>Eubacteriales</taxon>
        <taxon>Acutalibacteraceae</taxon>
        <taxon>Caproiciproducens</taxon>
    </lineage>
</organism>
<gene>
    <name evidence="1" type="ORF">OUY18_10260</name>
</gene>